<evidence type="ECO:0008006" key="3">
    <source>
        <dbReference type="Google" id="ProtNLM"/>
    </source>
</evidence>
<dbReference type="Proteomes" id="UP000289738">
    <property type="component" value="Chromosome A09"/>
</dbReference>
<name>A0A445BL58_ARAHY</name>
<evidence type="ECO:0000313" key="2">
    <source>
        <dbReference type="Proteomes" id="UP000289738"/>
    </source>
</evidence>
<reference evidence="1 2" key="1">
    <citation type="submission" date="2019-01" db="EMBL/GenBank/DDBJ databases">
        <title>Sequencing of cultivated peanut Arachis hypogaea provides insights into genome evolution and oil improvement.</title>
        <authorList>
            <person name="Chen X."/>
        </authorList>
    </citation>
    <scope>NUCLEOTIDE SEQUENCE [LARGE SCALE GENOMIC DNA]</scope>
    <source>
        <strain evidence="2">cv. Fuhuasheng</strain>
        <tissue evidence="1">Leaves</tissue>
    </source>
</reference>
<comment type="caution">
    <text evidence="1">The sequence shown here is derived from an EMBL/GenBank/DDBJ whole genome shotgun (WGS) entry which is preliminary data.</text>
</comment>
<evidence type="ECO:0000313" key="1">
    <source>
        <dbReference type="EMBL" id="RYR39423.1"/>
    </source>
</evidence>
<gene>
    <name evidence="1" type="ORF">Ahy_A09g044955</name>
</gene>
<organism evidence="1 2">
    <name type="scientific">Arachis hypogaea</name>
    <name type="common">Peanut</name>
    <dbReference type="NCBI Taxonomy" id="3818"/>
    <lineage>
        <taxon>Eukaryota</taxon>
        <taxon>Viridiplantae</taxon>
        <taxon>Streptophyta</taxon>
        <taxon>Embryophyta</taxon>
        <taxon>Tracheophyta</taxon>
        <taxon>Spermatophyta</taxon>
        <taxon>Magnoliopsida</taxon>
        <taxon>eudicotyledons</taxon>
        <taxon>Gunneridae</taxon>
        <taxon>Pentapetalae</taxon>
        <taxon>rosids</taxon>
        <taxon>fabids</taxon>
        <taxon>Fabales</taxon>
        <taxon>Fabaceae</taxon>
        <taxon>Papilionoideae</taxon>
        <taxon>50 kb inversion clade</taxon>
        <taxon>dalbergioids sensu lato</taxon>
        <taxon>Dalbergieae</taxon>
        <taxon>Pterocarpus clade</taxon>
        <taxon>Arachis</taxon>
    </lineage>
</organism>
<protein>
    <recommendedName>
        <fullName evidence="3">SWIM-type domain-containing protein</fullName>
    </recommendedName>
</protein>
<keyword evidence="2" id="KW-1185">Reference proteome</keyword>
<sequence>MEHIVNIRVYYNGEIIQNTHKGVAFVCKCQFLFAISYSTSFIELQNSLCVNIQSHISKRVSNILYRNPVQVFGGLIQFQIIKHAANVLYLRQTRFYVPVIELYIEFEQHTGLDAFDEEVYVDKLGDIDWEEANNVSEEEFEANYEVDDENDDRDLASNSAVQIKADGIVSQHPFGVLSFMRTLDLKAMHAPKFPEYANMGEGNNAAEDGEFSVGMKFSLRESVISAIKSYTISRGVDYTMYEFEPQTFYAKCKGYGAGYFRMEQEELKKAFNVQETLWPTDSTGATRCLRFTKCKIVPFTLLTFAQRHSGCGHFQVERLSCRHVLACCTNQCLNWQVYVHDVYKMSENCKVYKGEFVPMGDPSTWDRYEGAKVIAN</sequence>
<dbReference type="AlphaFoldDB" id="A0A445BL58"/>
<dbReference type="EMBL" id="SDMP01000009">
    <property type="protein sequence ID" value="RYR39423.1"/>
    <property type="molecule type" value="Genomic_DNA"/>
</dbReference>
<proteinExistence type="predicted"/>
<accession>A0A445BL58</accession>